<dbReference type="Proteomes" id="UP001152888">
    <property type="component" value="Unassembled WGS sequence"/>
</dbReference>
<dbReference type="OrthoDB" id="196131at2759"/>
<dbReference type="EMBL" id="CAKOFQ010006875">
    <property type="protein sequence ID" value="CAH1978956.1"/>
    <property type="molecule type" value="Genomic_DNA"/>
</dbReference>
<proteinExistence type="predicted"/>
<organism evidence="4 5">
    <name type="scientific">Acanthoscelides obtectus</name>
    <name type="common">Bean weevil</name>
    <name type="synonym">Bruchus obtectus</name>
    <dbReference type="NCBI Taxonomy" id="200917"/>
    <lineage>
        <taxon>Eukaryota</taxon>
        <taxon>Metazoa</taxon>
        <taxon>Ecdysozoa</taxon>
        <taxon>Arthropoda</taxon>
        <taxon>Hexapoda</taxon>
        <taxon>Insecta</taxon>
        <taxon>Pterygota</taxon>
        <taxon>Neoptera</taxon>
        <taxon>Endopterygota</taxon>
        <taxon>Coleoptera</taxon>
        <taxon>Polyphaga</taxon>
        <taxon>Cucujiformia</taxon>
        <taxon>Chrysomeloidea</taxon>
        <taxon>Chrysomelidae</taxon>
        <taxon>Bruchinae</taxon>
        <taxon>Bruchini</taxon>
        <taxon>Acanthoscelides</taxon>
    </lineage>
</organism>
<evidence type="ECO:0000256" key="1">
    <source>
        <dbReference type="ARBA" id="ARBA00022801"/>
    </source>
</evidence>
<comment type="caution">
    <text evidence="4">The sequence shown here is derived from an EMBL/GenBank/DDBJ whole genome shotgun (WGS) entry which is preliminary data.</text>
</comment>
<evidence type="ECO:0000259" key="3">
    <source>
        <dbReference type="PROSITE" id="PS51192"/>
    </source>
</evidence>
<dbReference type="InterPro" id="IPR014001">
    <property type="entry name" value="Helicase_ATP-bd"/>
</dbReference>
<dbReference type="PROSITE" id="PS51192">
    <property type="entry name" value="HELICASE_ATP_BIND_1"/>
    <property type="match status" value="1"/>
</dbReference>
<keyword evidence="1" id="KW-0378">Hydrolase</keyword>
<keyword evidence="2" id="KW-0547">Nucleotide-binding</keyword>
<keyword evidence="2" id="KW-0067">ATP-binding</keyword>
<dbReference type="GO" id="GO:0003676">
    <property type="term" value="F:nucleic acid binding"/>
    <property type="evidence" value="ECO:0007669"/>
    <property type="project" value="InterPro"/>
</dbReference>
<evidence type="ECO:0000313" key="4">
    <source>
        <dbReference type="EMBL" id="CAH1978956.1"/>
    </source>
</evidence>
<dbReference type="GO" id="GO:0004386">
    <property type="term" value="F:helicase activity"/>
    <property type="evidence" value="ECO:0007669"/>
    <property type="project" value="UniProtKB-KW"/>
</dbReference>
<gene>
    <name evidence="4" type="ORF">ACAOBT_LOCUS13291</name>
</gene>
<dbReference type="GO" id="GO:0016787">
    <property type="term" value="F:hydrolase activity"/>
    <property type="evidence" value="ECO:0007669"/>
    <property type="project" value="UniProtKB-KW"/>
</dbReference>
<evidence type="ECO:0000256" key="2">
    <source>
        <dbReference type="ARBA" id="ARBA00022806"/>
    </source>
</evidence>
<dbReference type="Pfam" id="PF00270">
    <property type="entry name" value="DEAD"/>
    <property type="match status" value="1"/>
</dbReference>
<keyword evidence="2" id="KW-0347">Helicase</keyword>
<dbReference type="PANTHER" id="PTHR47958">
    <property type="entry name" value="ATP-DEPENDENT RNA HELICASE DBP3"/>
    <property type="match status" value="1"/>
</dbReference>
<dbReference type="GO" id="GO:0010468">
    <property type="term" value="P:regulation of gene expression"/>
    <property type="evidence" value="ECO:0007669"/>
    <property type="project" value="UniProtKB-ARBA"/>
</dbReference>
<sequence>MLDMGFEPQIRKILGQVRPDRQTLMWSATWPKEVKKLAADFMKNPIQLNVGSMNLSANNNILQIVDVCQEHEKEQKNRWRF</sequence>
<dbReference type="SUPFAM" id="SSF52540">
    <property type="entry name" value="P-loop containing nucleoside triphosphate hydrolases"/>
    <property type="match status" value="1"/>
</dbReference>
<dbReference type="Gene3D" id="3.40.50.300">
    <property type="entry name" value="P-loop containing nucleotide triphosphate hydrolases"/>
    <property type="match status" value="1"/>
</dbReference>
<accession>A0A9P0PB84</accession>
<dbReference type="GO" id="GO:0005524">
    <property type="term" value="F:ATP binding"/>
    <property type="evidence" value="ECO:0007669"/>
    <property type="project" value="InterPro"/>
</dbReference>
<name>A0A9P0PB84_ACAOB</name>
<evidence type="ECO:0000313" key="5">
    <source>
        <dbReference type="Proteomes" id="UP001152888"/>
    </source>
</evidence>
<protein>
    <recommendedName>
        <fullName evidence="3">Helicase ATP-binding domain-containing protein</fullName>
    </recommendedName>
</protein>
<dbReference type="AlphaFoldDB" id="A0A9P0PB84"/>
<reference evidence="4" key="1">
    <citation type="submission" date="2022-03" db="EMBL/GenBank/DDBJ databases">
        <authorList>
            <person name="Sayadi A."/>
        </authorList>
    </citation>
    <scope>NUCLEOTIDE SEQUENCE</scope>
</reference>
<dbReference type="InterPro" id="IPR011545">
    <property type="entry name" value="DEAD/DEAH_box_helicase_dom"/>
</dbReference>
<dbReference type="InterPro" id="IPR027417">
    <property type="entry name" value="P-loop_NTPase"/>
</dbReference>
<keyword evidence="5" id="KW-1185">Reference proteome</keyword>
<feature type="domain" description="Helicase ATP-binding" evidence="3">
    <location>
        <begin position="1"/>
        <end position="48"/>
    </location>
</feature>